<reference evidence="18" key="1">
    <citation type="submission" date="2022-09" db="EMBL/GenBank/DDBJ databases">
        <title>Comparative genomics and taxonomic characterization of three novel marine species of genus Reichenbachiella exhibiting antioxidant and polysaccharide degradation activities.</title>
        <authorList>
            <person name="Muhammad N."/>
            <person name="Lee Y.-J."/>
            <person name="Ko J."/>
            <person name="Kim S.-G."/>
        </authorList>
    </citation>
    <scope>NUCLEOTIDE SEQUENCE</scope>
    <source>
        <strain evidence="18">BKB1-1</strain>
    </source>
</reference>
<dbReference type="InterPro" id="IPR036121">
    <property type="entry name" value="ATPase_F1/V1/A1_a/bsu_N_sf"/>
</dbReference>
<protein>
    <recommendedName>
        <fullName evidence="14">ATP synthase subunit alpha</fullName>
        <ecNumber evidence="14">7.1.2.2</ecNumber>
    </recommendedName>
    <alternativeName>
        <fullName evidence="14">ATP synthase F1 sector subunit alpha</fullName>
    </alternativeName>
    <alternativeName>
        <fullName evidence="14">F-ATPase subunit alpha</fullName>
    </alternativeName>
</protein>
<name>A0ABY6CTC3_9BACT</name>
<dbReference type="Gene3D" id="2.40.30.20">
    <property type="match status" value="1"/>
</dbReference>
<dbReference type="EC" id="7.1.2.2" evidence="14"/>
<dbReference type="InterPro" id="IPR004100">
    <property type="entry name" value="ATPase_F1/V1/A1_a/bsu_N"/>
</dbReference>
<gene>
    <name evidence="14 18" type="primary">atpA</name>
    <name evidence="18" type="ORF">N6H18_07365</name>
</gene>
<keyword evidence="6 14" id="KW-0375">Hydrogen ion transport</keyword>
<feature type="binding site" evidence="14">
    <location>
        <begin position="171"/>
        <end position="178"/>
    </location>
    <ligand>
        <name>ATP</name>
        <dbReference type="ChEBI" id="CHEBI:30616"/>
    </ligand>
</feature>
<evidence type="ECO:0000256" key="5">
    <source>
        <dbReference type="ARBA" id="ARBA00022741"/>
    </source>
</evidence>
<dbReference type="CDD" id="cd18116">
    <property type="entry name" value="ATP-synt_F1_alpha_N"/>
    <property type="match status" value="1"/>
</dbReference>
<keyword evidence="10 14" id="KW-0472">Membrane</keyword>
<evidence type="ECO:0000256" key="3">
    <source>
        <dbReference type="ARBA" id="ARBA00008936"/>
    </source>
</evidence>
<dbReference type="InterPro" id="IPR005294">
    <property type="entry name" value="ATP_synth_F1_asu"/>
</dbReference>
<dbReference type="Proteomes" id="UP001065174">
    <property type="component" value="Chromosome"/>
</dbReference>
<evidence type="ECO:0000256" key="8">
    <source>
        <dbReference type="ARBA" id="ARBA00022967"/>
    </source>
</evidence>
<evidence type="ECO:0000259" key="16">
    <source>
        <dbReference type="Pfam" id="PF00306"/>
    </source>
</evidence>
<dbReference type="CDD" id="cd01132">
    <property type="entry name" value="F1-ATPase_alpha_CD"/>
    <property type="match status" value="1"/>
</dbReference>
<keyword evidence="11 14" id="KW-0139">CF(1)</keyword>
<comment type="subunit">
    <text evidence="13">F-type ATPases have 2 components, CF(1) - the catalytic core - and CF(0) - the membrane proton channel. CF(1) has five subunits: alpha(3), beta(3), gamma(1), delta(1), epsilon(1). CF(0) has four main subunits: a(1), b(1), b'(1) and c(9-12).</text>
</comment>
<dbReference type="SUPFAM" id="SSF52540">
    <property type="entry name" value="P-loop containing nucleoside triphosphate hydrolases"/>
    <property type="match status" value="1"/>
</dbReference>
<keyword evidence="5 14" id="KW-0547">Nucleotide-binding</keyword>
<keyword evidence="14" id="KW-1003">Cell membrane</keyword>
<dbReference type="PIRSF" id="PIRSF039088">
    <property type="entry name" value="F_ATPase_subunit_alpha"/>
    <property type="match status" value="1"/>
</dbReference>
<dbReference type="SUPFAM" id="SSF50615">
    <property type="entry name" value="N-terminal domain of alpha and beta subunits of F1 ATP synthase"/>
    <property type="match status" value="1"/>
</dbReference>
<evidence type="ECO:0000256" key="10">
    <source>
        <dbReference type="ARBA" id="ARBA00023136"/>
    </source>
</evidence>
<dbReference type="Pfam" id="PF00006">
    <property type="entry name" value="ATP-synt_ab"/>
    <property type="match status" value="1"/>
</dbReference>
<feature type="site" description="Required for activity" evidence="14">
    <location>
        <position position="387"/>
    </location>
</feature>
<dbReference type="Pfam" id="PF02874">
    <property type="entry name" value="ATP-synt_ab_N"/>
    <property type="match status" value="1"/>
</dbReference>
<evidence type="ECO:0000313" key="19">
    <source>
        <dbReference type="Proteomes" id="UP001065174"/>
    </source>
</evidence>
<evidence type="ECO:0000256" key="13">
    <source>
        <dbReference type="ARBA" id="ARBA00026013"/>
    </source>
</evidence>
<keyword evidence="9 14" id="KW-0406">Ion transport</keyword>
<organism evidence="18 19">
    <name type="scientific">Reichenbachiella agarivorans</name>
    <dbReference type="NCBI Taxonomy" id="2979464"/>
    <lineage>
        <taxon>Bacteria</taxon>
        <taxon>Pseudomonadati</taxon>
        <taxon>Bacteroidota</taxon>
        <taxon>Cytophagia</taxon>
        <taxon>Cytophagales</taxon>
        <taxon>Reichenbachiellaceae</taxon>
        <taxon>Reichenbachiella</taxon>
    </lineage>
</organism>
<evidence type="ECO:0000256" key="1">
    <source>
        <dbReference type="ARBA" id="ARBA00003784"/>
    </source>
</evidence>
<dbReference type="InterPro" id="IPR000194">
    <property type="entry name" value="ATPase_F1/V1/A1_a/bsu_nucl-bd"/>
</dbReference>
<dbReference type="Gene3D" id="1.20.150.20">
    <property type="entry name" value="ATP synthase alpha/beta chain, C-terminal domain"/>
    <property type="match status" value="1"/>
</dbReference>
<feature type="domain" description="ATPase F1/V1/A1 complex alpha/beta subunit nucleotide-binding" evidence="15">
    <location>
        <begin position="151"/>
        <end position="389"/>
    </location>
</feature>
<dbReference type="InterPro" id="IPR027417">
    <property type="entry name" value="P-loop_NTPase"/>
</dbReference>
<evidence type="ECO:0000256" key="6">
    <source>
        <dbReference type="ARBA" id="ARBA00022781"/>
    </source>
</evidence>
<feature type="domain" description="ATP synthase alpha subunit C-terminal" evidence="16">
    <location>
        <begin position="396"/>
        <end position="519"/>
    </location>
</feature>
<keyword evidence="4 14" id="KW-0813">Transport</keyword>
<dbReference type="Gene3D" id="3.40.50.300">
    <property type="entry name" value="P-loop containing nucleotide triphosphate hydrolases"/>
    <property type="match status" value="1"/>
</dbReference>
<dbReference type="InterPro" id="IPR033732">
    <property type="entry name" value="ATP_synth_F1_a_nt-bd_dom"/>
</dbReference>
<dbReference type="CDD" id="cd18113">
    <property type="entry name" value="ATP-synt_F1_alpha_C"/>
    <property type="match status" value="1"/>
</dbReference>
<evidence type="ECO:0000259" key="15">
    <source>
        <dbReference type="Pfam" id="PF00006"/>
    </source>
</evidence>
<comment type="similarity">
    <text evidence="3 14">Belongs to the ATPase alpha/beta chains family.</text>
</comment>
<dbReference type="HAMAP" id="MF_01346">
    <property type="entry name" value="ATP_synth_alpha_bact"/>
    <property type="match status" value="1"/>
</dbReference>
<keyword evidence="19" id="KW-1185">Reference proteome</keyword>
<evidence type="ECO:0000313" key="18">
    <source>
        <dbReference type="EMBL" id="UXP33771.1"/>
    </source>
</evidence>
<accession>A0ABY6CTC3</accession>
<dbReference type="RefSeq" id="WP_262311197.1">
    <property type="nucleotide sequence ID" value="NZ_CP106679.1"/>
</dbReference>
<evidence type="ECO:0000256" key="9">
    <source>
        <dbReference type="ARBA" id="ARBA00023065"/>
    </source>
</evidence>
<evidence type="ECO:0000256" key="4">
    <source>
        <dbReference type="ARBA" id="ARBA00022448"/>
    </source>
</evidence>
<comment type="catalytic activity">
    <reaction evidence="14">
        <text>ATP + H2O + 4 H(+)(in) = ADP + phosphate + 5 H(+)(out)</text>
        <dbReference type="Rhea" id="RHEA:57720"/>
        <dbReference type="ChEBI" id="CHEBI:15377"/>
        <dbReference type="ChEBI" id="CHEBI:15378"/>
        <dbReference type="ChEBI" id="CHEBI:30616"/>
        <dbReference type="ChEBI" id="CHEBI:43474"/>
        <dbReference type="ChEBI" id="CHEBI:456216"/>
        <dbReference type="EC" id="7.1.2.2"/>
    </reaction>
</comment>
<evidence type="ECO:0000259" key="17">
    <source>
        <dbReference type="Pfam" id="PF02874"/>
    </source>
</evidence>
<dbReference type="SUPFAM" id="SSF47917">
    <property type="entry name" value="C-terminal domain of alpha and beta subunits of F1 ATP synthase"/>
    <property type="match status" value="1"/>
</dbReference>
<dbReference type="NCBIfam" id="NF009884">
    <property type="entry name" value="PRK13343.1"/>
    <property type="match status" value="1"/>
</dbReference>
<keyword evidence="7 14" id="KW-0067">ATP-binding</keyword>
<feature type="domain" description="ATPase F1/V1/A1 complex alpha/beta subunit N-terminal" evidence="17">
    <location>
        <begin position="27"/>
        <end position="92"/>
    </location>
</feature>
<evidence type="ECO:0000256" key="12">
    <source>
        <dbReference type="ARBA" id="ARBA00023310"/>
    </source>
</evidence>
<dbReference type="EMBL" id="CP106679">
    <property type="protein sequence ID" value="UXP33771.1"/>
    <property type="molecule type" value="Genomic_DNA"/>
</dbReference>
<dbReference type="NCBIfam" id="TIGR00962">
    <property type="entry name" value="atpA"/>
    <property type="match status" value="1"/>
</dbReference>
<dbReference type="PROSITE" id="PS00152">
    <property type="entry name" value="ATPASE_ALPHA_BETA"/>
    <property type="match status" value="1"/>
</dbReference>
<comment type="function">
    <text evidence="1 14">Produces ATP from ADP in the presence of a proton gradient across the membrane. The alpha chain is a regulatory subunit.</text>
</comment>
<dbReference type="InterPro" id="IPR020003">
    <property type="entry name" value="ATPase_a/bsu_AS"/>
</dbReference>
<dbReference type="Pfam" id="PF00306">
    <property type="entry name" value="ATP-synt_ab_C"/>
    <property type="match status" value="1"/>
</dbReference>
<evidence type="ECO:0000256" key="11">
    <source>
        <dbReference type="ARBA" id="ARBA00023196"/>
    </source>
</evidence>
<dbReference type="PANTHER" id="PTHR48082">
    <property type="entry name" value="ATP SYNTHASE SUBUNIT ALPHA, MITOCHONDRIAL"/>
    <property type="match status" value="1"/>
</dbReference>
<keyword evidence="12 14" id="KW-0066">ATP synthesis</keyword>
<keyword evidence="8 14" id="KW-1278">Translocase</keyword>
<evidence type="ECO:0000256" key="14">
    <source>
        <dbReference type="HAMAP-Rule" id="MF_01346"/>
    </source>
</evidence>
<comment type="subcellular location">
    <subcellularLocation>
        <location evidence="14">Cell membrane</location>
        <topology evidence="14">Peripheral membrane protein</topology>
    </subcellularLocation>
    <subcellularLocation>
        <location evidence="2">Membrane</location>
    </subcellularLocation>
</comment>
<proteinExistence type="inferred from homology"/>
<dbReference type="InterPro" id="IPR038376">
    <property type="entry name" value="ATP_synth_asu_C_sf"/>
</dbReference>
<evidence type="ECO:0000256" key="2">
    <source>
        <dbReference type="ARBA" id="ARBA00004370"/>
    </source>
</evidence>
<dbReference type="PANTHER" id="PTHR48082:SF2">
    <property type="entry name" value="ATP SYNTHASE SUBUNIT ALPHA, MITOCHONDRIAL"/>
    <property type="match status" value="1"/>
</dbReference>
<dbReference type="InterPro" id="IPR000793">
    <property type="entry name" value="ATP_synth_asu_C"/>
</dbReference>
<sequence>MADVRPDEVSAILREQLSNFRTEAELEEIGTVLQIGDGVARIYGLTKAQSGELLEFENGLKAMVLNLEEDNVGAVLLGESSAVKEGDTVKRTKRIASIQAGDGLCGRVVDTLGNPIDGKGPIAGELFEMPLERRAPGVIYRQPVNEPLQTGITSIDSMIPIGRGQRELIIGDRQTGKTAVAIDTIINQKEFYENGAPVFCIYVAIGQKASTVAGIVSALEKAGAMAYTVVVSASASDPAPMQFFAPFTGAAIGEYFRDTGRPALVVYDDLSKQAVAYREVSLLLRRPPGREAYPGDVFYLHSRLLERAAKINNNDNIAQEMNDLPESLKGKVKGGGSLTALPIIETAAGDVSAYIPTNVISITDGQIFLETNLFNSGIRPAINVGISVSRVGGSAQIKSMKKVAGTLKLDQAQFRELEAFAKFGSDLDAATRLTIERGQKNQEILKQAQYSPIPVGEQVAMIYVSTKGFMDKVPVNKARAFQKEFSTLMKSQHADLIAQLAAGKFDDELTGKIGTIAKEVAKNFEVK</sequence>
<evidence type="ECO:0000256" key="7">
    <source>
        <dbReference type="ARBA" id="ARBA00022840"/>
    </source>
</evidence>
<dbReference type="InterPro" id="IPR023366">
    <property type="entry name" value="ATP_synth_asu-like_sf"/>
</dbReference>